<feature type="compositionally biased region" description="Basic and acidic residues" evidence="1">
    <location>
        <begin position="1"/>
        <end position="10"/>
    </location>
</feature>
<dbReference type="AlphaFoldDB" id="A0A4R8VCB6"/>
<evidence type="ECO:0000256" key="2">
    <source>
        <dbReference type="SAM" id="Phobius"/>
    </source>
</evidence>
<dbReference type="OrthoDB" id="5083906at2"/>
<keyword evidence="4" id="KW-1185">Reference proteome</keyword>
<dbReference type="Pfam" id="PF19779">
    <property type="entry name" value="DUF6264"/>
    <property type="match status" value="1"/>
</dbReference>
<organism evidence="3 4">
    <name type="scientific">Terrimesophilobacter mesophilus</name>
    <dbReference type="NCBI Taxonomy" id="433647"/>
    <lineage>
        <taxon>Bacteria</taxon>
        <taxon>Bacillati</taxon>
        <taxon>Actinomycetota</taxon>
        <taxon>Actinomycetes</taxon>
        <taxon>Micrococcales</taxon>
        <taxon>Microbacteriaceae</taxon>
        <taxon>Terrimesophilobacter</taxon>
    </lineage>
</organism>
<name>A0A4R8VCB6_9MICO</name>
<accession>A0A4R8VCB6</accession>
<dbReference type="Proteomes" id="UP000298488">
    <property type="component" value="Unassembled WGS sequence"/>
</dbReference>
<keyword evidence="2" id="KW-0472">Membrane</keyword>
<dbReference type="RefSeq" id="WP_104096318.1">
    <property type="nucleotide sequence ID" value="NZ_JACHBP010000001.1"/>
</dbReference>
<evidence type="ECO:0000313" key="4">
    <source>
        <dbReference type="Proteomes" id="UP000298488"/>
    </source>
</evidence>
<feature type="region of interest" description="Disordered" evidence="1">
    <location>
        <begin position="1"/>
        <end position="65"/>
    </location>
</feature>
<protein>
    <submittedName>
        <fullName evidence="3">Uncharacterized protein</fullName>
    </submittedName>
</protein>
<evidence type="ECO:0000256" key="1">
    <source>
        <dbReference type="SAM" id="MobiDB-lite"/>
    </source>
</evidence>
<keyword evidence="2" id="KW-0812">Transmembrane</keyword>
<feature type="transmembrane region" description="Helical" evidence="2">
    <location>
        <begin position="155"/>
        <end position="178"/>
    </location>
</feature>
<evidence type="ECO:0000313" key="3">
    <source>
        <dbReference type="EMBL" id="TFB80463.1"/>
    </source>
</evidence>
<proteinExistence type="predicted"/>
<dbReference type="EMBL" id="SOFI01000003">
    <property type="protein sequence ID" value="TFB80463.1"/>
    <property type="molecule type" value="Genomic_DNA"/>
</dbReference>
<sequence length="190" mass="20020">MTDDRPRPEYGEYASEAEQAAALERSGVMPQPPAAPSSLPAPSQQAPSHPPAPNPATRRPGPALQGGISPARAVDRVATIFMLSFGLVYLFGSAATYLNLAAMLDTLYAQMGIGEYTPTSMTAGVGVGIIVVQVIIWLIAAVWSYRRIRSGRMSWWVPFIAGLAGFAITATLLGILLAGDPAFAAFSTRA</sequence>
<gene>
    <name evidence="3" type="ORF">E3N84_10740</name>
</gene>
<feature type="transmembrane region" description="Helical" evidence="2">
    <location>
        <begin position="77"/>
        <end position="100"/>
    </location>
</feature>
<feature type="transmembrane region" description="Helical" evidence="2">
    <location>
        <begin position="120"/>
        <end position="143"/>
    </location>
</feature>
<comment type="caution">
    <text evidence="3">The sequence shown here is derived from an EMBL/GenBank/DDBJ whole genome shotgun (WGS) entry which is preliminary data.</text>
</comment>
<keyword evidence="2" id="KW-1133">Transmembrane helix</keyword>
<reference evidence="3 4" key="1">
    <citation type="submission" date="2019-03" db="EMBL/GenBank/DDBJ databases">
        <title>Genomics of glacier-inhabiting Cryobacterium strains.</title>
        <authorList>
            <person name="Liu Q."/>
            <person name="Xin Y.-H."/>
        </authorList>
    </citation>
    <scope>NUCLEOTIDE SEQUENCE [LARGE SCALE GENOMIC DNA]</scope>
    <source>
        <strain evidence="3 4">CGMCC 1.10440</strain>
    </source>
</reference>
<feature type="compositionally biased region" description="Low complexity" evidence="1">
    <location>
        <begin position="36"/>
        <end position="47"/>
    </location>
</feature>
<dbReference type="InterPro" id="IPR046231">
    <property type="entry name" value="DUF6264"/>
</dbReference>